<feature type="compositionally biased region" description="Low complexity" evidence="3">
    <location>
        <begin position="947"/>
        <end position="962"/>
    </location>
</feature>
<evidence type="ECO:0000259" key="4">
    <source>
        <dbReference type="PROSITE" id="PS50222"/>
    </source>
</evidence>
<feature type="compositionally biased region" description="Polar residues" evidence="3">
    <location>
        <begin position="3436"/>
        <end position="3450"/>
    </location>
</feature>
<feature type="compositionally biased region" description="Polar residues" evidence="3">
    <location>
        <begin position="2751"/>
        <end position="2766"/>
    </location>
</feature>
<feature type="compositionally biased region" description="Basic and acidic residues" evidence="3">
    <location>
        <begin position="912"/>
        <end position="923"/>
    </location>
</feature>
<feature type="compositionally biased region" description="Polar residues" evidence="3">
    <location>
        <begin position="1846"/>
        <end position="1858"/>
    </location>
</feature>
<evidence type="ECO:0000313" key="6">
    <source>
        <dbReference type="Proteomes" id="UP000663891"/>
    </source>
</evidence>
<feature type="compositionally biased region" description="Low complexity" evidence="3">
    <location>
        <begin position="709"/>
        <end position="725"/>
    </location>
</feature>
<feature type="compositionally biased region" description="Polar residues" evidence="3">
    <location>
        <begin position="3017"/>
        <end position="3027"/>
    </location>
</feature>
<accession>A0A814P7R6</accession>
<feature type="compositionally biased region" description="Low complexity" evidence="3">
    <location>
        <begin position="2525"/>
        <end position="2537"/>
    </location>
</feature>
<feature type="compositionally biased region" description="Low complexity" evidence="3">
    <location>
        <begin position="2061"/>
        <end position="2072"/>
    </location>
</feature>
<feature type="compositionally biased region" description="Basic and acidic residues" evidence="3">
    <location>
        <begin position="1032"/>
        <end position="1061"/>
    </location>
</feature>
<feature type="compositionally biased region" description="Polar residues" evidence="3">
    <location>
        <begin position="2352"/>
        <end position="2363"/>
    </location>
</feature>
<feature type="domain" description="EF-hand" evidence="4">
    <location>
        <begin position="3915"/>
        <end position="3950"/>
    </location>
</feature>
<feature type="compositionally biased region" description="Polar residues" evidence="3">
    <location>
        <begin position="1924"/>
        <end position="1950"/>
    </location>
</feature>
<feature type="compositionally biased region" description="Polar residues" evidence="3">
    <location>
        <begin position="2841"/>
        <end position="2855"/>
    </location>
</feature>
<feature type="compositionally biased region" description="Polar residues" evidence="3">
    <location>
        <begin position="1506"/>
        <end position="1518"/>
    </location>
</feature>
<feature type="compositionally biased region" description="Polar residues" evidence="3">
    <location>
        <begin position="3536"/>
        <end position="3567"/>
    </location>
</feature>
<feature type="compositionally biased region" description="Low complexity" evidence="3">
    <location>
        <begin position="1202"/>
        <end position="1216"/>
    </location>
</feature>
<feature type="compositionally biased region" description="Polar residues" evidence="3">
    <location>
        <begin position="2416"/>
        <end position="2431"/>
    </location>
</feature>
<protein>
    <recommendedName>
        <fullName evidence="4">EF-hand domain-containing protein</fullName>
    </recommendedName>
</protein>
<feature type="compositionally biased region" description="Polar residues" evidence="3">
    <location>
        <begin position="1388"/>
        <end position="1398"/>
    </location>
</feature>
<feature type="compositionally biased region" description="Polar residues" evidence="3">
    <location>
        <begin position="2073"/>
        <end position="2121"/>
    </location>
</feature>
<feature type="compositionally biased region" description="Polar residues" evidence="3">
    <location>
        <begin position="858"/>
        <end position="872"/>
    </location>
</feature>
<feature type="compositionally biased region" description="Polar residues" evidence="3">
    <location>
        <begin position="2390"/>
        <end position="2404"/>
    </location>
</feature>
<feature type="compositionally biased region" description="Basic and acidic residues" evidence="3">
    <location>
        <begin position="3661"/>
        <end position="3677"/>
    </location>
</feature>
<feature type="compositionally biased region" description="Basic and acidic residues" evidence="3">
    <location>
        <begin position="1705"/>
        <end position="1716"/>
    </location>
</feature>
<feature type="compositionally biased region" description="Basic and acidic residues" evidence="3">
    <location>
        <begin position="2030"/>
        <end position="2049"/>
    </location>
</feature>
<name>A0A814P7R6_9BILA</name>
<feature type="compositionally biased region" description="Acidic residues" evidence="3">
    <location>
        <begin position="2174"/>
        <end position="2184"/>
    </location>
</feature>
<feature type="compositionally biased region" description="Basic and acidic residues" evidence="3">
    <location>
        <begin position="2665"/>
        <end position="2684"/>
    </location>
</feature>
<dbReference type="Gene3D" id="1.10.238.10">
    <property type="entry name" value="EF-hand"/>
    <property type="match status" value="2"/>
</dbReference>
<feature type="compositionally biased region" description="Basic and acidic residues" evidence="3">
    <location>
        <begin position="2538"/>
        <end position="2567"/>
    </location>
</feature>
<dbReference type="CDD" id="cd00051">
    <property type="entry name" value="EFh"/>
    <property type="match status" value="1"/>
</dbReference>
<feature type="compositionally biased region" description="Polar residues" evidence="3">
    <location>
        <begin position="475"/>
        <end position="537"/>
    </location>
</feature>
<feature type="compositionally biased region" description="Polar residues" evidence="3">
    <location>
        <begin position="2685"/>
        <end position="2699"/>
    </location>
</feature>
<feature type="compositionally biased region" description="Basic and acidic residues" evidence="3">
    <location>
        <begin position="1968"/>
        <end position="1984"/>
    </location>
</feature>
<feature type="compositionally biased region" description="Polar residues" evidence="3">
    <location>
        <begin position="739"/>
        <end position="805"/>
    </location>
</feature>
<feature type="compositionally biased region" description="Polar residues" evidence="3">
    <location>
        <begin position="2778"/>
        <end position="2796"/>
    </location>
</feature>
<dbReference type="InterPro" id="IPR011992">
    <property type="entry name" value="EF-hand-dom_pair"/>
</dbReference>
<feature type="compositionally biased region" description="Polar residues" evidence="3">
    <location>
        <begin position="2233"/>
        <end position="2253"/>
    </location>
</feature>
<feature type="compositionally biased region" description="Low complexity" evidence="3">
    <location>
        <begin position="819"/>
        <end position="828"/>
    </location>
</feature>
<sequence>MFNLLDGQLFSNVVSRVEQSRFSYTSQNEEFHNLNTNLQTYLSDIKRIDDENGELQKTIEQIRTNYILTLENHLQRLPEDFREESRILTDAHLERYKSKTRAKRFINQREEFKKRITFVANNEKEQVKYINYLQKQERSVQKELKVLSDQFQNLYKSIEREKQIHQQAMDKVDQLQIQLEQICIERSKTEFEIQNLREEVKLMQTAKEFLNDEYETILSTQTEANEYFISCLDESIINIREDFDDLNKRQLKQVENEYKQMIKILEENSLTTANINETTMNHQRKTQFECEKLQDEHQSITQELTTLNDHNQILSERIFAMESDLFTIRDEHIQDLIIKDDELEQSKNELQSLHNKLSHLTEYDRNLKFELTLYRGVLESEYRRKQQQQQSNNNQQLARPTILRTTITRNNKNVPVLTSHNQFETINEQGNSIFEVTISKKNHIIDEKNKNQQEDNLSRPWKKSFIEDEFENMQSTNTNSQGEHQISIVSPKQQSSPEVQLSTKNFETLVANDSPSSDRSNSLNDDQTSPETSNLPTSLPDEDQQTRADDQKLTATAPSIVPENSSEVQETSTSPADSEKQQTFLKDSQSSLIQPEDEQESSEIDQSLITSQNDEEKSSTNSPMNEETSLTTANNIVEPSDQSILSEDHRSLSNSQEEIRHSSSISSIDEQKPKTSPMNTTEAAADLSVSLDDYRSHLLQQEDKDEPIEISQTSSLQSEEQSTSSKADQSHVIFEEQDQQLLTRSPTENQIPLEMQQSPTSPTNNASSDLHQVSSDQQDQLQIYSKQQRSPSQSQEEIQQLSTRSPIEAQVLFEKQKSRSSSTNSISSKDLPVTSEAHNLSSDQLDERQELPEHDRSLSTPQEEVHQLSTSLPIEEEITSDIQKSRSSSANSASSKDLPATSEAHNLSSDQFDERHESPRHDQSLSTSQEAVHQLSTSLPIEEEIPSDIQKSRSSSIESASIKDLSVQSEVRQPPSDQQDKQEQSQTHRSSLSSSQEEPEQLLTKSPAEEQTSFEFQKSPTSRTSTTSSDIHQSHSDQVDKRQELPKHDRSLSTSQEEVHQLSRSLPIEEEIPSEMQKSRSSSVESASSKDLSVQSEVHQPPSDQQDKSQESPDHNRSFSSSQDVQQLSTISPKGEQEPFELQTSRKSTASSDIHQSPSDQLDERQQSPEHNRSLSTSQEDVQQLSTSLPIEEEISSEMQKSRSSSIESASSKNLSLPTEVHHLSSEQLEEQQDSEEHDQPLSSPQEAQQLSTTSPTEEKMPFEIQKSPISRTSTASSQAQYLTSEQLEEQQEFPKHRRSISASQDDAEELFTTSPLKEQMPLEIQKSPTSRTSTASSEIHQAPSKHQDKPPESPKRHQSVTSWQEEAEQLFKTSPLEEKIPFEIPTSPVSRTSTASSGVHRLSAEQLEEQQDSPKHDRSLSSSQEAQQLLRRSLEEEQMSFQIPKSPTSRTSTVSSEIHQPTSDQLEGQLESPNDHRSLSASQDVQQTSTTSPIEEQTPFEDQKSQTSRTSTVSSEARSLASEQIEKRQESPKHHRSLSSSQDEAEQLFTKSPIEEQMPLENSKSPISRTSTSSSEVHHLPAEQVEEQQDSRKDDRSLSSSQEVQQFPATSSKEEQEPFEDQISATSRASSALSGIYQTPLDQLEEQPAFPKHRRSLSSSKEDGEQLLTRSPIDEQIPFETQKSPTSRTSTSSSEAYHLSSDQLEERPDSPKHDWSLSASQEAQQLSAKSPREEQILFPTPKSPTSRTSSASSEVHQAPSEQLEEREDSPKHDRSLSLSYEEIQQLSTSLPIEEEIPLQISKSPTSRTSTVSSDIHQAPSDQLEKKQEFPKHSRSPSSSEEETEQLFTRSVVGQQSLFEIPKLRESRTNSASSEVYQLPSDQLEDRLESPKHDRPLSSLQERQQIFTESPIEEQIPFEKEESATSPTNSVSSKDLSASSETHHLSSNQLEEPEESPENYRSLSTSQEEVHQLARKLSTDEEKSSTSPGTTTAAMNLSMTPEDNPLSSIQSTDQYESMANSQLLSSGAGKRPESLEFRESIASPKEESKQIIAASSESDNSTASPTKTTSPTDQLSSFKTTQSSLYNHPIISNVSQSNPIESPNVSSQEDPSISSNIQRKSWTPLEEYLTSSELEKFPVNDENVQEHFSSTPSDEYRIESPIGKVDNDKQLAESSDEYDNDTEYDDKPKPSSSSYAINQASNDKLDSINRQSRLPSIEEHETNQYDKEERSSFDLSKTSFSEVKQNINSSKTNELILEEDLTSPEEQISSSDYNPIEEDSGIGYISSSGYYGTLNDSNPLANQDLNKEVPYQTSLTDVDADNIDLSEKEEIPSDIQKSRSSSIESASIKDLSVQSEVRQPPSDQQDKQEQSQTHRSSLSSSQEEPEQLLTKSPTEEQASFEIQKSPTSRTSTPSSENLQSSLNQPERQQQSPEHRRSVTSWPEDAEQLFTKTPIEEQIPFKIQKSPTPPTGTSSSQAHHLSSEQLEEQQESPKDHRSPYTSQEEIQQPSTISPKEEKELFEVQKSPTSRKSSASSDIHQSHSDQLDKQQELPEHDRSLSTSQEEVHQLSRSLPIEEEIPSEMQKSRSSSIESASLKDLSVQSEVHQPPSDQQDKSQESSEHNRSFSSSQEEAQQLLTKSPIEQQMPFEIQKSPTSRKSSASSDIHQSHSDQLDKQQELPEHDRSLSTSQEAVHQLSTSLPIDEKIPSEMQKSRSSSIEGASSKNLPLPAEVHHLSAEQLEEQQDSEEHDQPLSSPQEAQQLSTTSPTEEKIPFEIQKSPISRTSTASPQAQYLTSEQLEEQQEFPKHRRSISASQDDAEELFTTSPLEEQIPFEIQKSPAPRTSTASSEIHQSPSKHQDKPPESSERHRSVTSWQEEADQLSEASPLEEKIPFEIQKSPISRTSTASSEIHHLSSEQLEEQQDSPKHDRSLSSSQETEQLLRRSPVEEQMSFQIPKSPIPRTSTSSSETHQPTSDQLEEQLESPKDHRSLSASQDEMQQLSTTSPIEERMPFEISKSPISRTSTASSEVHHLSSEQVEEQQDSRKDDRSLSSSQEAQQFPATSSKEEQEPFEDHISATSRTSSVLSGIYQTPLDQLEEQPTFPKHRRSLSSSKEDGEQLLTRSPIDEQMPFETQKSPTSRTSTSSSEAYHLSSDQLDERPDSPKHDWLLSSTQEAQQLSTKSPREEQILFQTPKSPTSRTSTASSEVHEAPSEQLEEREDSPKHDRSLSLSYEEVQQLSTSLPIEEEIPFQISKSPTSRTSTVSSEIHQAPSDQLEKKQEFPKHSRSLSSSEEETEQLFTGSIVEQQRVFEIPKLPESRTSSVSSEVYQLPLDQREDRLESPKHDRPMSSLQERQQKFTESPIEEQIPFEKEESATSLTNSVSSKDLSASSETHHLSSNQLEEPEESPENYRSLSPSQEEVHQLARKLSIDEEKSSASPGTTTAAMNRSMTPEDDRLSSMQSTDQYESMASSQLLSSGAGKRPESLELRESITSPKEESKQIIAASPMEEPVSPESDNSKTSPTSTTSPTDQLSSFKTTQSSSYNHPIISNVSQEDPSISSNIQRKSWTPLEEYLTSSELEKFPVNDENVQEHFSSTPSDEYRIESPIGKVDNDKQLAESSDEYDNDTEYDDKPKPSSSYAINQASNDKIDSINRQSRLPSIEEHETNQFDKEERSSFDLSKTSFSEVKQNINSSKTNELVLEEDLTSPEEQISSSDYNPIEEDSGIGYISSSGYYGTLNDSNPLTNQDLNKEVPYQTSLTDVDADNIDLSEKIDNSTSSKTEEDDCDVTNESNLETVMQDLRYVYRDLANDEDLVEINTEFPDSLIDRLEFGDNFIRTLFDDFLRKYLVQPAQYEIRSKTLDWNEFRDILFPILTGRYMEKHIRKLFDLFDTTKDGYLTLQEIIALFELLQVANTAELAQYMITEFDKNQDGKLNINEFLEIVKKTSDMTNNILSEKIEDRPWYNRHPIDDDGDDNNDDDDLQSISLEVPVINFERKPNADIINNEIFLLGRIFKKVGGDVENKQLDSTKPTLSMKITNEFIHNNVHISNDDLNLFIDLYLTKKQNSGNHLINWTEFRDIFLPLVNGGMIDKHEISHWFDILDINHNRTITNEQTLLLLRLLQISNPDDILNKMNEISQTYINNNGTWTLEELIFALENVDETTSHLCSINEKIKSFDRAWLTKNIF</sequence>
<feature type="compositionally biased region" description="Low complexity" evidence="3">
    <location>
        <begin position="2281"/>
        <end position="2292"/>
    </location>
</feature>
<dbReference type="GO" id="GO:0005509">
    <property type="term" value="F:calcium ion binding"/>
    <property type="evidence" value="ECO:0007669"/>
    <property type="project" value="InterPro"/>
</dbReference>
<proteinExistence type="predicted"/>
<feature type="compositionally biased region" description="Polar residues" evidence="3">
    <location>
        <begin position="3375"/>
        <end position="3401"/>
    </location>
</feature>
<feature type="compositionally biased region" description="Polar residues" evidence="3">
    <location>
        <begin position="2712"/>
        <end position="2724"/>
    </location>
</feature>
<feature type="compositionally biased region" description="Polar residues" evidence="3">
    <location>
        <begin position="1174"/>
        <end position="1189"/>
    </location>
</feature>
<evidence type="ECO:0000256" key="2">
    <source>
        <dbReference type="SAM" id="Coils"/>
    </source>
</evidence>
<feature type="compositionally biased region" description="Low complexity" evidence="3">
    <location>
        <begin position="984"/>
        <end position="996"/>
    </location>
</feature>
<feature type="compositionally biased region" description="Low complexity" evidence="3">
    <location>
        <begin position="2652"/>
        <end position="2664"/>
    </location>
</feature>
<feature type="compositionally biased region" description="Acidic residues" evidence="3">
    <location>
        <begin position="3620"/>
        <end position="3630"/>
    </location>
</feature>
<feature type="compositionally biased region" description="Basic and acidic residues" evidence="3">
    <location>
        <begin position="646"/>
        <end position="661"/>
    </location>
</feature>
<feature type="compositionally biased region" description="Low complexity" evidence="3">
    <location>
        <begin position="2370"/>
        <end position="2382"/>
    </location>
</feature>
<evidence type="ECO:0000313" key="5">
    <source>
        <dbReference type="EMBL" id="CAF1103990.1"/>
    </source>
</evidence>
<feature type="compositionally biased region" description="Basic and acidic residues" evidence="3">
    <location>
        <begin position="3419"/>
        <end position="3435"/>
    </location>
</feature>
<feature type="compositionally biased region" description="Basic and acidic residues" evidence="3">
    <location>
        <begin position="1346"/>
        <end position="1356"/>
    </location>
</feature>
<feature type="compositionally biased region" description="Low complexity" evidence="3">
    <location>
        <begin position="2405"/>
        <end position="2415"/>
    </location>
</feature>
<feature type="compositionally biased region" description="Polar residues" evidence="3">
    <location>
        <begin position="1009"/>
        <end position="1018"/>
    </location>
</feature>
<feature type="compositionally biased region" description="Polar residues" evidence="3">
    <location>
        <begin position="1241"/>
        <end position="1256"/>
    </location>
</feature>
<feature type="compositionally biased region" description="Acidic residues" evidence="3">
    <location>
        <begin position="1228"/>
        <end position="1237"/>
    </location>
</feature>
<dbReference type="SMART" id="SM00054">
    <property type="entry name" value="EFh"/>
    <property type="match status" value="3"/>
</dbReference>
<feature type="compositionally biased region" description="Low complexity" evidence="3">
    <location>
        <begin position="1019"/>
        <end position="1029"/>
    </location>
</feature>
<evidence type="ECO:0000256" key="1">
    <source>
        <dbReference type="ARBA" id="ARBA00022837"/>
    </source>
</evidence>
<feature type="compositionally biased region" description="Polar residues" evidence="3">
    <location>
        <begin position="3636"/>
        <end position="3659"/>
    </location>
</feature>
<feature type="compositionally biased region" description="Acidic residues" evidence="3">
    <location>
        <begin position="2738"/>
        <end position="2747"/>
    </location>
</feature>
<feature type="compositionally biased region" description="Polar residues" evidence="3">
    <location>
        <begin position="2898"/>
        <end position="2908"/>
    </location>
</feature>
<feature type="compositionally biased region" description="Polar residues" evidence="3">
    <location>
        <begin position="3318"/>
        <end position="3327"/>
    </location>
</feature>
<feature type="coiled-coil region" evidence="2">
    <location>
        <begin position="248"/>
        <end position="363"/>
    </location>
</feature>
<dbReference type="SUPFAM" id="SSF47473">
    <property type="entry name" value="EF-hand"/>
    <property type="match status" value="2"/>
</dbReference>
<feature type="compositionally biased region" description="Basic and acidic residues" evidence="3">
    <location>
        <begin position="1884"/>
        <end position="1896"/>
    </location>
</feature>
<feature type="compositionally biased region" description="Polar residues" evidence="3">
    <location>
        <begin position="553"/>
        <end position="592"/>
    </location>
</feature>
<feature type="compositionally biased region" description="Polar residues" evidence="3">
    <location>
        <begin position="966"/>
        <end position="977"/>
    </location>
</feature>
<feature type="compositionally biased region" description="Polar residues" evidence="3">
    <location>
        <begin position="2990"/>
        <end position="3005"/>
    </location>
</feature>
<feature type="compositionally biased region" description="Polar residues" evidence="3">
    <location>
        <begin position="1268"/>
        <end position="1286"/>
    </location>
</feature>
<feature type="compositionally biased region" description="Basic and acidic residues" evidence="3">
    <location>
        <begin position="1105"/>
        <end position="1117"/>
    </location>
</feature>
<feature type="compositionally biased region" description="Polar residues" evidence="3">
    <location>
        <begin position="3709"/>
        <end position="3718"/>
    </location>
</feature>
<feature type="compositionally biased region" description="Low complexity" evidence="3">
    <location>
        <begin position="1740"/>
        <end position="1754"/>
    </location>
</feature>
<feature type="compositionally biased region" description="Low complexity" evidence="3">
    <location>
        <begin position="3519"/>
        <end position="3535"/>
    </location>
</feature>
<feature type="compositionally biased region" description="Basic and acidic residues" evidence="3">
    <location>
        <begin position="2216"/>
        <end position="2232"/>
    </location>
</feature>
<feature type="compositionally biased region" description="Basic and acidic residues" evidence="3">
    <location>
        <begin position="692"/>
        <end position="702"/>
    </location>
</feature>
<evidence type="ECO:0000256" key="3">
    <source>
        <dbReference type="SAM" id="MobiDB-lite"/>
    </source>
</evidence>
<keyword evidence="2" id="KW-0175">Coiled coil</keyword>
<feature type="compositionally biased region" description="Low complexity" evidence="3">
    <location>
        <begin position="1079"/>
        <end position="1093"/>
    </location>
</feature>
<feature type="compositionally biased region" description="Polar residues" evidence="3">
    <location>
        <begin position="3228"/>
        <end position="3242"/>
    </location>
</feature>
<feature type="compositionally biased region" description="Basic and acidic residues" evidence="3">
    <location>
        <begin position="1823"/>
        <end position="1832"/>
    </location>
</feature>
<feature type="region of interest" description="Disordered" evidence="3">
    <location>
        <begin position="475"/>
        <end position="3568"/>
    </location>
</feature>
<feature type="compositionally biased region" description="Basic and acidic residues" evidence="3">
    <location>
        <begin position="1162"/>
        <end position="1173"/>
    </location>
</feature>
<feature type="compositionally biased region" description="Polar residues" evidence="3">
    <location>
        <begin position="2498"/>
        <end position="2512"/>
    </location>
</feature>
<dbReference type="PROSITE" id="PS50222">
    <property type="entry name" value="EF_HAND_2"/>
    <property type="match status" value="2"/>
</dbReference>
<feature type="compositionally biased region" description="Basic and acidic residues" evidence="3">
    <location>
        <begin position="3481"/>
        <end position="3500"/>
    </location>
</feature>
<feature type="compositionally biased region" description="Polar residues" evidence="3">
    <location>
        <begin position="1440"/>
        <end position="1467"/>
    </location>
</feature>
<feature type="compositionally biased region" description="Polar residues" evidence="3">
    <location>
        <begin position="1801"/>
        <end position="1816"/>
    </location>
</feature>
<comment type="caution">
    <text evidence="5">The sequence shown here is derived from an EMBL/GenBank/DDBJ whole genome shotgun (WGS) entry which is preliminary data.</text>
</comment>
<feature type="compositionally biased region" description="Polar residues" evidence="3">
    <location>
        <begin position="3458"/>
        <end position="3476"/>
    </location>
</feature>
<feature type="compositionally biased region" description="Polar residues" evidence="3">
    <location>
        <begin position="2950"/>
        <end position="2975"/>
    </location>
</feature>
<feature type="compositionally biased region" description="Polar residues" evidence="3">
    <location>
        <begin position="1118"/>
        <end position="1132"/>
    </location>
</feature>
<feature type="compositionally biased region" description="Basic and acidic residues" evidence="3">
    <location>
        <begin position="2611"/>
        <end position="2623"/>
    </location>
</feature>
<feature type="compositionally biased region" description="Polar residues" evidence="3">
    <location>
        <begin position="2190"/>
        <end position="2214"/>
    </location>
</feature>
<feature type="compositionally biased region" description="Low complexity" evidence="3">
    <location>
        <begin position="1717"/>
        <end position="1730"/>
    </location>
</feature>
<feature type="compositionally biased region" description="Polar residues" evidence="3">
    <location>
        <begin position="3252"/>
        <end position="3267"/>
    </location>
</feature>
<feature type="compositionally biased region" description="Basic and acidic residues" evidence="3">
    <location>
        <begin position="3064"/>
        <end position="3075"/>
    </location>
</feature>
<feature type="compositionally biased region" description="Polar residues" evidence="3">
    <location>
        <begin position="1142"/>
        <end position="1160"/>
    </location>
</feature>
<dbReference type="EMBL" id="CAJNON010000208">
    <property type="protein sequence ID" value="CAF1103990.1"/>
    <property type="molecule type" value="Genomic_DNA"/>
</dbReference>
<feature type="compositionally biased region" description="Polar residues" evidence="3">
    <location>
        <begin position="619"/>
        <end position="645"/>
    </location>
</feature>
<feature type="compositionally biased region" description="Basic and acidic residues" evidence="3">
    <location>
        <begin position="845"/>
        <end position="857"/>
    </location>
</feature>
<feature type="compositionally biased region" description="Low complexity" evidence="3">
    <location>
        <begin position="2333"/>
        <end position="2348"/>
    </location>
</feature>
<reference evidence="5" key="1">
    <citation type="submission" date="2021-02" db="EMBL/GenBank/DDBJ databases">
        <authorList>
            <person name="Nowell W R."/>
        </authorList>
    </citation>
    <scope>NUCLEOTIDE SEQUENCE</scope>
</reference>
<feature type="compositionally biased region" description="Polar residues" evidence="3">
    <location>
        <begin position="1777"/>
        <end position="1791"/>
    </location>
</feature>
<feature type="coiled-coil region" evidence="2">
    <location>
        <begin position="158"/>
        <end position="213"/>
    </location>
</feature>
<dbReference type="Proteomes" id="UP000663891">
    <property type="component" value="Unassembled WGS sequence"/>
</dbReference>
<dbReference type="Pfam" id="PF13499">
    <property type="entry name" value="EF-hand_7"/>
    <property type="match status" value="1"/>
</dbReference>
<dbReference type="PROSITE" id="PS00018">
    <property type="entry name" value="EF_HAND_1"/>
    <property type="match status" value="1"/>
</dbReference>
<feature type="compositionally biased region" description="Polar residues" evidence="3">
    <location>
        <begin position="3076"/>
        <end position="3093"/>
    </location>
</feature>
<feature type="compositionally biased region" description="Basic and acidic residues" evidence="3">
    <location>
        <begin position="3156"/>
        <end position="3167"/>
    </location>
</feature>
<dbReference type="OrthoDB" id="293868at2759"/>
<gene>
    <name evidence="5" type="ORF">VCS650_LOCUS20259</name>
</gene>
<feature type="region of interest" description="Disordered" evidence="3">
    <location>
        <begin position="3581"/>
        <end position="3681"/>
    </location>
</feature>
<feature type="compositionally biased region" description="Low complexity" evidence="3">
    <location>
        <begin position="3136"/>
        <end position="3146"/>
    </location>
</feature>
<feature type="compositionally biased region" description="Polar residues" evidence="3">
    <location>
        <begin position="1985"/>
        <end position="2025"/>
    </location>
</feature>
<feature type="compositionally biased region" description="Polar residues" evidence="3">
    <location>
        <begin position="1624"/>
        <end position="1642"/>
    </location>
</feature>
<feature type="compositionally biased region" description="Polar residues" evidence="3">
    <location>
        <begin position="3169"/>
        <end position="3181"/>
    </location>
</feature>
<keyword evidence="1" id="KW-0106">Calcium</keyword>
<feature type="compositionally biased region" description="Polar residues" evidence="3">
    <location>
        <begin position="1094"/>
        <end position="1104"/>
    </location>
</feature>
<feature type="compositionally biased region" description="Polar residues" evidence="3">
    <location>
        <begin position="1480"/>
        <end position="1496"/>
    </location>
</feature>
<feature type="compositionally biased region" description="Polar residues" evidence="3">
    <location>
        <begin position="1898"/>
        <end position="1908"/>
    </location>
</feature>
<organism evidence="5 6">
    <name type="scientific">Adineta steineri</name>
    <dbReference type="NCBI Taxonomy" id="433720"/>
    <lineage>
        <taxon>Eukaryota</taxon>
        <taxon>Metazoa</taxon>
        <taxon>Spiralia</taxon>
        <taxon>Gnathifera</taxon>
        <taxon>Rotifera</taxon>
        <taxon>Eurotatoria</taxon>
        <taxon>Bdelloidea</taxon>
        <taxon>Adinetida</taxon>
        <taxon>Adinetidae</taxon>
        <taxon>Adineta</taxon>
    </lineage>
</organism>
<feature type="compositionally biased region" description="Basic and acidic residues" evidence="3">
    <location>
        <begin position="3333"/>
        <end position="3347"/>
    </location>
</feature>
<feature type="compositionally biased region" description="Low complexity" evidence="3">
    <location>
        <begin position="1421"/>
        <end position="1432"/>
    </location>
</feature>
<feature type="compositionally biased region" description="Low complexity" evidence="3">
    <location>
        <begin position="885"/>
        <end position="895"/>
    </location>
</feature>
<feature type="compositionally biased region" description="Basic and acidic residues" evidence="3">
    <location>
        <begin position="3274"/>
        <end position="3283"/>
    </location>
</feature>
<feature type="compositionally biased region" description="Low complexity" evidence="3">
    <location>
        <begin position="1564"/>
        <end position="1576"/>
    </location>
</feature>
<feature type="domain" description="EF-hand" evidence="4">
    <location>
        <begin position="3879"/>
        <end position="3914"/>
    </location>
</feature>
<feature type="compositionally biased region" description="Polar residues" evidence="3">
    <location>
        <begin position="2264"/>
        <end position="2273"/>
    </location>
</feature>
<feature type="region of interest" description="Disordered" evidence="3">
    <location>
        <begin position="3703"/>
        <end position="3725"/>
    </location>
</feature>
<feature type="compositionally biased region" description="Low complexity" evidence="3">
    <location>
        <begin position="1685"/>
        <end position="1695"/>
    </location>
</feature>
<dbReference type="InterPro" id="IPR018247">
    <property type="entry name" value="EF_Hand_1_Ca_BS"/>
</dbReference>
<feature type="compositionally biased region" description="Polar residues" evidence="3">
    <location>
        <begin position="924"/>
        <end position="939"/>
    </location>
</feature>
<feature type="compositionally biased region" description="Polar residues" evidence="3">
    <location>
        <begin position="2631"/>
        <end position="2642"/>
    </location>
</feature>
<dbReference type="InterPro" id="IPR002048">
    <property type="entry name" value="EF_hand_dom"/>
</dbReference>
<feature type="compositionally biased region" description="Polar residues" evidence="3">
    <location>
        <begin position="3189"/>
        <end position="3205"/>
    </location>
</feature>
<feature type="compositionally biased region" description="Polar residues" evidence="3">
    <location>
        <begin position="2294"/>
        <end position="2304"/>
    </location>
</feature>
<feature type="compositionally biased region" description="Polar residues" evidence="3">
    <location>
        <begin position="1327"/>
        <end position="1340"/>
    </location>
</feature>
<feature type="compositionally biased region" description="Basic and acidic residues" evidence="3">
    <location>
        <begin position="2856"/>
        <end position="2869"/>
    </location>
</feature>